<dbReference type="InterPro" id="IPR008929">
    <property type="entry name" value="Chondroitin_lyas"/>
</dbReference>
<dbReference type="Pfam" id="PF07940">
    <property type="entry name" value="Hepar_II_III_C"/>
    <property type="match status" value="1"/>
</dbReference>
<dbReference type="EMBL" id="JAVDTI010000002">
    <property type="protein sequence ID" value="MDR6805337.1"/>
    <property type="molecule type" value="Genomic_DNA"/>
</dbReference>
<reference evidence="6 7" key="1">
    <citation type="submission" date="2023-07" db="EMBL/GenBank/DDBJ databases">
        <title>Sorghum-associated microbial communities from plants grown in Nebraska, USA.</title>
        <authorList>
            <person name="Schachtman D."/>
        </authorList>
    </citation>
    <scope>NUCLEOTIDE SEQUENCE [LARGE SCALE GENOMIC DNA]</scope>
    <source>
        <strain evidence="6 7">BE57</strain>
    </source>
</reference>
<evidence type="ECO:0000313" key="6">
    <source>
        <dbReference type="EMBL" id="MDR6805337.1"/>
    </source>
</evidence>
<accession>A0ABU1QWG7</accession>
<dbReference type="PANTHER" id="PTHR39210">
    <property type="entry name" value="HEPARIN-SULFATE LYASE"/>
    <property type="match status" value="1"/>
</dbReference>
<keyword evidence="7" id="KW-1185">Reference proteome</keyword>
<dbReference type="Gene3D" id="2.70.98.70">
    <property type="match status" value="1"/>
</dbReference>
<organism evidence="6 7">
    <name type="scientific">Dyadobacter fermentans</name>
    <dbReference type="NCBI Taxonomy" id="94254"/>
    <lineage>
        <taxon>Bacteria</taxon>
        <taxon>Pseudomonadati</taxon>
        <taxon>Bacteroidota</taxon>
        <taxon>Cytophagia</taxon>
        <taxon>Cytophagales</taxon>
        <taxon>Spirosomataceae</taxon>
        <taxon>Dyadobacter</taxon>
    </lineage>
</organism>
<keyword evidence="3" id="KW-0574">Periplasm</keyword>
<feature type="domain" description="Heparinase II/III-like C-terminal" evidence="5">
    <location>
        <begin position="533"/>
        <end position="671"/>
    </location>
</feature>
<comment type="caution">
    <text evidence="6">The sequence shown here is derived from an EMBL/GenBank/DDBJ whole genome shotgun (WGS) entry which is preliminary data.</text>
</comment>
<name>A0ABU1QWG7_9BACT</name>
<keyword evidence="4" id="KW-0456">Lyase</keyword>
<proteinExistence type="predicted"/>
<evidence type="ECO:0000313" key="7">
    <source>
        <dbReference type="Proteomes" id="UP001264980"/>
    </source>
</evidence>
<dbReference type="PANTHER" id="PTHR39210:SF1">
    <property type="entry name" value="HEPARIN-SULFATE LYASE"/>
    <property type="match status" value="1"/>
</dbReference>
<dbReference type="RefSeq" id="WP_309983046.1">
    <property type="nucleotide sequence ID" value="NZ_JAVDTI010000002.1"/>
</dbReference>
<gene>
    <name evidence="6" type="ORF">J2W84_002383</name>
</gene>
<dbReference type="Gene3D" id="1.50.10.100">
    <property type="entry name" value="Chondroitin AC/alginate lyase"/>
    <property type="match status" value="1"/>
</dbReference>
<dbReference type="Proteomes" id="UP001264980">
    <property type="component" value="Unassembled WGS sequence"/>
</dbReference>
<evidence type="ECO:0000256" key="3">
    <source>
        <dbReference type="ARBA" id="ARBA00022764"/>
    </source>
</evidence>
<evidence type="ECO:0000256" key="1">
    <source>
        <dbReference type="ARBA" id="ARBA00004418"/>
    </source>
</evidence>
<evidence type="ECO:0000259" key="5">
    <source>
        <dbReference type="Pfam" id="PF07940"/>
    </source>
</evidence>
<evidence type="ECO:0000256" key="4">
    <source>
        <dbReference type="ARBA" id="ARBA00023239"/>
    </source>
</evidence>
<comment type="subcellular location">
    <subcellularLocation>
        <location evidence="1">Periplasm</location>
    </subcellularLocation>
</comment>
<sequence>MKTFCQRKVLSMVAGWWNPQRVISLWISALPLQLLGQGTVNPPRDGLVIPPFVPVAERMPQFPLKTARMIYREADIMKARMNVLHYKEAQQVRDKILKAADRWLARPDSAIIALMPDARVPRAFDLNPKGSPVHGDTVFKVGGFYPWIVDPDHPLQVKSPIDGQVFPSNDYLAYYRSGFKDKTGLDRTYADDGWGWIAPDGERYWFVAYANQWMWKGHIEPAFADLAHAYLLTGDKRYAHKAAVMLHRLGEVYPSMDHANQSRYGLMEKMKGHTYNGKILNLIWETSLIQNAAEAYDAVWDSIDGDADLQKATGKTGRQIRAFIEANVLEDAVDAYMQRKIQGNYGMHQIALLYILLARQNMGTEKYLRMLVEEPGESRVQSGLRYALYNMIFRDGQPLESPDYNLLTVQKITGFADMLRTGGTDLFAEPRLRALINSPLEMVAIGKITPGIGDSGSVLGTLVGQDADVYQVGYGTYRDPRYLTWLAAVGKVGAQSFSTFESLFRDVLPEVQPLPAGRALGRRPSHLLAGYGMGMLNNRADAVALTFNYGFKGTHYHWDFLNFELFTNGQKMMPDLGYPDAMNEYVKEVYTWSFNTVAHNTVVVDAQRQANNVPGKLHDFADGAFARSMDASSATYPQTTTYRRNMIMVDVDTAQSYVVDFFRVAGGRQHDYALHGPPGKLVAEGNWQERQPGTLAGEEVAFGEVYDDAKMGARGYQGSYWNYKGSGYQYLFNVQKLNGDRTALMYSHISDENAKLKIHILPQAGQEIRMADAWNKPRAKNYLLKYVITRRKSAGDEPLKSTFIGVMEPFAGNMPLIKALRKLPVKHGAAVEVKRQNGTDVVISDTTSKVKSTAGVETDAHVAVVRFDANGAPERVFFSDGGYLKVKGKMFRANAVTGIVTALDVRSRRISIAMEGGTTGHIEPGRIAHFTNALRETEHPIQSATIAGNVLTLETTDDLLVGKVHTVRNSADSLVTDTNLPFAPLYVGATMLNDRLEPIGILQTASGNALKPAGKSGHVPSDGSDVWISNIGVGDRVQIKARFEWKR</sequence>
<evidence type="ECO:0000256" key="2">
    <source>
        <dbReference type="ARBA" id="ARBA00022729"/>
    </source>
</evidence>
<protein>
    <recommendedName>
        <fullName evidence="5">Heparinase II/III-like C-terminal domain-containing protein</fullName>
    </recommendedName>
</protein>
<dbReference type="SUPFAM" id="SSF48230">
    <property type="entry name" value="Chondroitin AC/alginate lyase"/>
    <property type="match status" value="1"/>
</dbReference>
<dbReference type="InterPro" id="IPR012480">
    <property type="entry name" value="Hepar_II_III_C"/>
</dbReference>
<keyword evidence="2" id="KW-0732">Signal</keyword>